<evidence type="ECO:0000313" key="3">
    <source>
        <dbReference type="EMBL" id="MEQ2267135.1"/>
    </source>
</evidence>
<accession>A0ABV0WCG0</accession>
<evidence type="ECO:0000259" key="2">
    <source>
        <dbReference type="PROSITE" id="PS51144"/>
    </source>
</evidence>
<evidence type="ECO:0000313" key="4">
    <source>
        <dbReference type="Proteomes" id="UP001444071"/>
    </source>
</evidence>
<dbReference type="SMART" id="SM01057">
    <property type="entry name" value="Carb_anhydrase"/>
    <property type="match status" value="1"/>
</dbReference>
<feature type="non-terminal residue" evidence="3">
    <location>
        <position position="133"/>
    </location>
</feature>
<dbReference type="InterPro" id="IPR001148">
    <property type="entry name" value="CA_dom"/>
</dbReference>
<dbReference type="SUPFAM" id="SSF51069">
    <property type="entry name" value="Carbonic anhydrase"/>
    <property type="match status" value="1"/>
</dbReference>
<reference evidence="3 4" key="1">
    <citation type="submission" date="2021-06" db="EMBL/GenBank/DDBJ databases">
        <authorList>
            <person name="Palmer J.M."/>
        </authorList>
    </citation>
    <scope>NUCLEOTIDE SEQUENCE [LARGE SCALE GENOMIC DNA]</scope>
    <source>
        <strain evidence="3 4">XR_2019</strain>
        <tissue evidence="3">Muscle</tissue>
    </source>
</reference>
<dbReference type="InterPro" id="IPR023561">
    <property type="entry name" value="Carbonic_anhydrase_a-class"/>
</dbReference>
<keyword evidence="3" id="KW-0675">Receptor</keyword>
<gene>
    <name evidence="3" type="primary">PTPRZ1_1</name>
    <name evidence="3" type="ORF">XENORESO_002149</name>
</gene>
<dbReference type="InterPro" id="IPR036398">
    <property type="entry name" value="CA_dom_sf"/>
</dbReference>
<dbReference type="PANTHER" id="PTHR18952:SF84">
    <property type="entry name" value="CARBONIC ANHYDRASE 14"/>
    <property type="match status" value="1"/>
</dbReference>
<comment type="caution">
    <text evidence="3">The sequence shown here is derived from an EMBL/GenBank/DDBJ whole genome shotgun (WGS) entry which is preliminary data.</text>
</comment>
<organism evidence="3 4">
    <name type="scientific">Xenotaenia resolanae</name>
    <dbReference type="NCBI Taxonomy" id="208358"/>
    <lineage>
        <taxon>Eukaryota</taxon>
        <taxon>Metazoa</taxon>
        <taxon>Chordata</taxon>
        <taxon>Craniata</taxon>
        <taxon>Vertebrata</taxon>
        <taxon>Euteleostomi</taxon>
        <taxon>Actinopterygii</taxon>
        <taxon>Neopterygii</taxon>
        <taxon>Teleostei</taxon>
        <taxon>Neoteleostei</taxon>
        <taxon>Acanthomorphata</taxon>
        <taxon>Ovalentaria</taxon>
        <taxon>Atherinomorphae</taxon>
        <taxon>Cyprinodontiformes</taxon>
        <taxon>Goodeidae</taxon>
        <taxon>Xenotaenia</taxon>
    </lineage>
</organism>
<dbReference type="Pfam" id="PF00194">
    <property type="entry name" value="Carb_anhydrase"/>
    <property type="match status" value="1"/>
</dbReference>
<sequence length="133" mass="15230">MLIFPFLQTSTEDNINYAPIIDGINSVSRYGKSAEVSPFTLQGLLPNSTEKYFIYNGSLTTPPCSETVEWIVFKNKVAISEEQLEMFCEVMTMQQAGYVMLMDYLQNNYRDQQEQFMGQVFSSYTGIEEVQTP</sequence>
<evidence type="ECO:0000256" key="1">
    <source>
        <dbReference type="ARBA" id="ARBA00010718"/>
    </source>
</evidence>
<feature type="domain" description="Alpha-carbonic anhydrase" evidence="2">
    <location>
        <begin position="1"/>
        <end position="124"/>
    </location>
</feature>
<name>A0ABV0WCG0_9TELE</name>
<dbReference type="PROSITE" id="PS51144">
    <property type="entry name" value="ALPHA_CA_2"/>
    <property type="match status" value="1"/>
</dbReference>
<dbReference type="EMBL" id="JAHRIM010041406">
    <property type="protein sequence ID" value="MEQ2267135.1"/>
    <property type="molecule type" value="Genomic_DNA"/>
</dbReference>
<dbReference type="PANTHER" id="PTHR18952">
    <property type="entry name" value="CARBONIC ANHYDRASE"/>
    <property type="match status" value="1"/>
</dbReference>
<protein>
    <submittedName>
        <fullName evidence="3">Receptor-type tyrosine-protein phosphatase zeta</fullName>
    </submittedName>
</protein>
<comment type="similarity">
    <text evidence="1">Belongs to the alpha-carbonic anhydrase family.</text>
</comment>
<dbReference type="Gene3D" id="3.10.200.10">
    <property type="entry name" value="Alpha carbonic anhydrase"/>
    <property type="match status" value="1"/>
</dbReference>
<proteinExistence type="inferred from homology"/>
<dbReference type="Proteomes" id="UP001444071">
    <property type="component" value="Unassembled WGS sequence"/>
</dbReference>
<keyword evidence="4" id="KW-1185">Reference proteome</keyword>